<protein>
    <recommendedName>
        <fullName evidence="9">Cobalamin biosynthesis protein CobD</fullName>
    </recommendedName>
</protein>
<feature type="transmembrane region" description="Helical" evidence="9">
    <location>
        <begin position="270"/>
        <end position="293"/>
    </location>
</feature>
<comment type="similarity">
    <text evidence="3 9">Belongs to the CobD/CbiB family.</text>
</comment>
<dbReference type="NCBIfam" id="TIGR00380">
    <property type="entry name" value="cobal_cbiB"/>
    <property type="match status" value="1"/>
</dbReference>
<dbReference type="GO" id="GO:0015420">
    <property type="term" value="F:ABC-type vitamin B12 transporter activity"/>
    <property type="evidence" value="ECO:0007669"/>
    <property type="project" value="UniProtKB-UniRule"/>
</dbReference>
<dbReference type="Pfam" id="PF03186">
    <property type="entry name" value="CobD_Cbib"/>
    <property type="match status" value="1"/>
</dbReference>
<dbReference type="EMBL" id="AP017378">
    <property type="protein sequence ID" value="BBD07198.1"/>
    <property type="molecule type" value="Genomic_DNA"/>
</dbReference>
<evidence type="ECO:0000256" key="9">
    <source>
        <dbReference type="HAMAP-Rule" id="MF_00024"/>
    </source>
</evidence>
<dbReference type="UniPathway" id="UPA00148"/>
<dbReference type="KEGG" id="dfl:DFE_0472"/>
<dbReference type="GO" id="GO:0048472">
    <property type="term" value="F:threonine-phosphate decarboxylase activity"/>
    <property type="evidence" value="ECO:0007669"/>
    <property type="project" value="InterPro"/>
</dbReference>
<reference evidence="10 11" key="1">
    <citation type="journal article" date="2018" name="Sci. Adv.">
        <title>Multi-heme cytochromes provide a pathway for survival in energy-limited environments.</title>
        <authorList>
            <person name="Deng X."/>
            <person name="Dohmae N."/>
            <person name="Nealson K.H."/>
            <person name="Hashimoto K."/>
            <person name="Okamoto A."/>
        </authorList>
    </citation>
    <scope>NUCLEOTIDE SEQUENCE [LARGE SCALE GENOMIC DNA]</scope>
    <source>
        <strain evidence="10 11">IS5</strain>
    </source>
</reference>
<dbReference type="GO" id="GO:0005886">
    <property type="term" value="C:plasma membrane"/>
    <property type="evidence" value="ECO:0007669"/>
    <property type="project" value="UniProtKB-SubCell"/>
</dbReference>
<comment type="subcellular location">
    <subcellularLocation>
        <location evidence="1 9">Cell membrane</location>
        <topology evidence="1 9">Multi-pass membrane protein</topology>
    </subcellularLocation>
</comment>
<dbReference type="GO" id="GO:0009236">
    <property type="term" value="P:cobalamin biosynthetic process"/>
    <property type="evidence" value="ECO:0007669"/>
    <property type="project" value="UniProtKB-UniRule"/>
</dbReference>
<evidence type="ECO:0000256" key="5">
    <source>
        <dbReference type="ARBA" id="ARBA00022573"/>
    </source>
</evidence>
<proteinExistence type="inferred from homology"/>
<feature type="transmembrane region" description="Helical" evidence="9">
    <location>
        <begin position="131"/>
        <end position="153"/>
    </location>
</feature>
<dbReference type="PANTHER" id="PTHR34308">
    <property type="entry name" value="COBALAMIN BIOSYNTHESIS PROTEIN CBIB"/>
    <property type="match status" value="1"/>
</dbReference>
<evidence type="ECO:0000256" key="6">
    <source>
        <dbReference type="ARBA" id="ARBA00022692"/>
    </source>
</evidence>
<accession>A0A2Z6AVF3</accession>
<keyword evidence="6 9" id="KW-0812">Transmembrane</keyword>
<evidence type="ECO:0000256" key="1">
    <source>
        <dbReference type="ARBA" id="ARBA00004651"/>
    </source>
</evidence>
<comment type="function">
    <text evidence="9">Converts cobyric acid to cobinamide by the addition of aminopropanol on the F carboxylic group.</text>
</comment>
<evidence type="ECO:0000256" key="7">
    <source>
        <dbReference type="ARBA" id="ARBA00022989"/>
    </source>
</evidence>
<keyword evidence="4 9" id="KW-1003">Cell membrane</keyword>
<dbReference type="Proteomes" id="UP000269883">
    <property type="component" value="Chromosome"/>
</dbReference>
<keyword evidence="7 9" id="KW-1133">Transmembrane helix</keyword>
<sequence length="294" mass="31408">MIVGDPHGWPHPVRWLGRAANVLEAWARGSGRGLRWRGVLCAWTLALGAGAAVLLIVSMPLFGGLVALYLAYAGLALGALLSEGRKVLVLVESGDLSQAREAVGMLVSRDTAGMNEDEVRRALAETLSENLCDGLVAPFFYLVLLGPAGLWAYKAISTLDSMWGYRTEKWRELGWAAARTDDVLAYVPARLTAVALVLGGWAMSGRLAPLAKVCGDARRMESPNAGWPMAAAAWAVQATMGGRTLYFGAPKDKPVLGPEGQPWTQAKLRVLLRLISVSGVGCALALWLGGWLLF</sequence>
<evidence type="ECO:0000256" key="4">
    <source>
        <dbReference type="ARBA" id="ARBA00022475"/>
    </source>
</evidence>
<evidence type="ECO:0000256" key="8">
    <source>
        <dbReference type="ARBA" id="ARBA00023136"/>
    </source>
</evidence>
<keyword evidence="5 9" id="KW-0169">Cobalamin biosynthesis</keyword>
<dbReference type="HAMAP" id="MF_00024">
    <property type="entry name" value="CobD_CbiB"/>
    <property type="match status" value="1"/>
</dbReference>
<gene>
    <name evidence="9 10" type="primary">cobD</name>
    <name evidence="10" type="ORF">DFE_0472</name>
</gene>
<organism evidence="10 11">
    <name type="scientific">Desulfovibrio ferrophilus</name>
    <dbReference type="NCBI Taxonomy" id="241368"/>
    <lineage>
        <taxon>Bacteria</taxon>
        <taxon>Pseudomonadati</taxon>
        <taxon>Thermodesulfobacteriota</taxon>
        <taxon>Desulfovibrionia</taxon>
        <taxon>Desulfovibrionales</taxon>
        <taxon>Desulfovibrionaceae</taxon>
        <taxon>Desulfovibrio</taxon>
    </lineage>
</organism>
<keyword evidence="8 9" id="KW-0472">Membrane</keyword>
<dbReference type="PANTHER" id="PTHR34308:SF1">
    <property type="entry name" value="COBALAMIN BIOSYNTHESIS PROTEIN CBIB"/>
    <property type="match status" value="1"/>
</dbReference>
<comment type="caution">
    <text evidence="9">Lacks conserved residue(s) required for the propagation of feature annotation.</text>
</comment>
<comment type="pathway">
    <text evidence="2 9">Cofactor biosynthesis; adenosylcobalamin biosynthesis.</text>
</comment>
<feature type="transmembrane region" description="Helical" evidence="9">
    <location>
        <begin position="62"/>
        <end position="81"/>
    </location>
</feature>
<evidence type="ECO:0000256" key="3">
    <source>
        <dbReference type="ARBA" id="ARBA00006263"/>
    </source>
</evidence>
<evidence type="ECO:0000313" key="11">
    <source>
        <dbReference type="Proteomes" id="UP000269883"/>
    </source>
</evidence>
<evidence type="ECO:0000313" key="10">
    <source>
        <dbReference type="EMBL" id="BBD07198.1"/>
    </source>
</evidence>
<evidence type="ECO:0000256" key="2">
    <source>
        <dbReference type="ARBA" id="ARBA00004953"/>
    </source>
</evidence>
<name>A0A2Z6AVF3_9BACT</name>
<dbReference type="InterPro" id="IPR004485">
    <property type="entry name" value="Cobalamin_biosynth_CobD/CbiB"/>
</dbReference>
<keyword evidence="11" id="KW-1185">Reference proteome</keyword>
<feature type="transmembrane region" description="Helical" evidence="9">
    <location>
        <begin position="38"/>
        <end position="56"/>
    </location>
</feature>
<dbReference type="AlphaFoldDB" id="A0A2Z6AVF3"/>